<dbReference type="InterPro" id="IPR043502">
    <property type="entry name" value="DNA/RNA_pol_sf"/>
</dbReference>
<evidence type="ECO:0000256" key="4">
    <source>
        <dbReference type="ARBA" id="ARBA00022670"/>
    </source>
</evidence>
<evidence type="ECO:0000256" key="23">
    <source>
        <dbReference type="SAM" id="MobiDB-lite"/>
    </source>
</evidence>
<feature type="region of interest" description="Disordered" evidence="23">
    <location>
        <begin position="522"/>
        <end position="557"/>
    </location>
</feature>
<dbReference type="InterPro" id="IPR012337">
    <property type="entry name" value="RNaseH-like_sf"/>
</dbReference>
<dbReference type="GO" id="GO:0005524">
    <property type="term" value="F:ATP binding"/>
    <property type="evidence" value="ECO:0007669"/>
    <property type="project" value="UniProtKB-KW"/>
</dbReference>
<evidence type="ECO:0000256" key="17">
    <source>
        <dbReference type="ARBA" id="ARBA00022932"/>
    </source>
</evidence>
<keyword evidence="9" id="KW-0064">Aspartyl protease</keyword>
<evidence type="ECO:0000256" key="13">
    <source>
        <dbReference type="ARBA" id="ARBA00022842"/>
    </source>
</evidence>
<dbReference type="CDD" id="cd09272">
    <property type="entry name" value="RNase_HI_RT_Ty1"/>
    <property type="match status" value="1"/>
</dbReference>
<keyword evidence="2" id="KW-0815">Transposition</keyword>
<gene>
    <name evidence="25" type="ORF">Rt10032_c27g6829</name>
</gene>
<dbReference type="SUPFAM" id="SSF56672">
    <property type="entry name" value="DNA/RNA polymerases"/>
    <property type="match status" value="1"/>
</dbReference>
<keyword evidence="5" id="KW-0548">Nucleotidyltransferase</keyword>
<protein>
    <submittedName>
        <fullName evidence="25">Gag-Pol polyprotein</fullName>
    </submittedName>
</protein>
<dbReference type="GO" id="GO:0015074">
    <property type="term" value="P:DNA integration"/>
    <property type="evidence" value="ECO:0007669"/>
    <property type="project" value="UniProtKB-KW"/>
</dbReference>
<dbReference type="Pfam" id="PF13976">
    <property type="entry name" value="gag_pre-integrs"/>
    <property type="match status" value="2"/>
</dbReference>
<dbReference type="InterPro" id="IPR036397">
    <property type="entry name" value="RNaseH_sf"/>
</dbReference>
<evidence type="ECO:0000256" key="12">
    <source>
        <dbReference type="ARBA" id="ARBA00022840"/>
    </source>
</evidence>
<proteinExistence type="predicted"/>
<evidence type="ECO:0000256" key="18">
    <source>
        <dbReference type="ARBA" id="ARBA00023113"/>
    </source>
</evidence>
<keyword evidence="19" id="KW-0233">DNA recombination</keyword>
<comment type="catalytic activity">
    <reaction evidence="22">
        <text>DNA(n) + a 2'-deoxyribonucleoside 5'-triphosphate = DNA(n+1) + diphosphate</text>
        <dbReference type="Rhea" id="RHEA:22508"/>
        <dbReference type="Rhea" id="RHEA-COMP:17339"/>
        <dbReference type="Rhea" id="RHEA-COMP:17340"/>
        <dbReference type="ChEBI" id="CHEBI:33019"/>
        <dbReference type="ChEBI" id="CHEBI:61560"/>
        <dbReference type="ChEBI" id="CHEBI:173112"/>
        <dbReference type="EC" id="2.7.7.7"/>
    </reaction>
</comment>
<evidence type="ECO:0000313" key="26">
    <source>
        <dbReference type="Proteomes" id="UP000321518"/>
    </source>
</evidence>
<keyword evidence="10" id="KW-0255">Endonuclease</keyword>
<reference evidence="25 26" key="1">
    <citation type="submission" date="2019-07" db="EMBL/GenBank/DDBJ databases">
        <title>Rhodotorula toruloides NBRC10032 genome sequencing.</title>
        <authorList>
            <person name="Shida Y."/>
            <person name="Takaku H."/>
            <person name="Ogasawara W."/>
            <person name="Mori K."/>
        </authorList>
    </citation>
    <scope>NUCLEOTIDE SEQUENCE [LARGE SCALE GENOMIC DNA]</scope>
    <source>
        <strain evidence="25 26">NBRC10032</strain>
    </source>
</reference>
<evidence type="ECO:0000256" key="6">
    <source>
        <dbReference type="ARBA" id="ARBA00022722"/>
    </source>
</evidence>
<dbReference type="Pfam" id="PF00665">
    <property type="entry name" value="rve"/>
    <property type="match status" value="2"/>
</dbReference>
<dbReference type="GO" id="GO:0003887">
    <property type="term" value="F:DNA-directed DNA polymerase activity"/>
    <property type="evidence" value="ECO:0007669"/>
    <property type="project" value="UniProtKB-KW"/>
</dbReference>
<keyword evidence="15" id="KW-0229">DNA integration</keyword>
<feature type="compositionally biased region" description="Pro residues" evidence="23">
    <location>
        <begin position="545"/>
        <end position="554"/>
    </location>
</feature>
<dbReference type="InterPro" id="IPR025724">
    <property type="entry name" value="GAG-pre-integrase_dom"/>
</dbReference>
<dbReference type="GO" id="GO:0003964">
    <property type="term" value="F:RNA-directed DNA polymerase activity"/>
    <property type="evidence" value="ECO:0007669"/>
    <property type="project" value="UniProtKB-KW"/>
</dbReference>
<feature type="region of interest" description="Disordered" evidence="23">
    <location>
        <begin position="1039"/>
        <end position="1068"/>
    </location>
</feature>
<keyword evidence="11" id="KW-0378">Hydrolase</keyword>
<keyword evidence="8" id="KW-0547">Nucleotide-binding</keyword>
<keyword evidence="17" id="KW-0239">DNA-directed DNA polymerase</keyword>
<comment type="caution">
    <text evidence="25">The sequence shown here is derived from an EMBL/GenBank/DDBJ whole genome shotgun (WGS) entry which is preliminary data.</text>
</comment>
<dbReference type="Gene3D" id="3.30.420.10">
    <property type="entry name" value="Ribonuclease H-like superfamily/Ribonuclease H"/>
    <property type="match status" value="2"/>
</dbReference>
<keyword evidence="3" id="KW-1188">Viral release from host cell</keyword>
<dbReference type="GO" id="GO:0006310">
    <property type="term" value="P:DNA recombination"/>
    <property type="evidence" value="ECO:0007669"/>
    <property type="project" value="UniProtKB-KW"/>
</dbReference>
<dbReference type="Pfam" id="PF07727">
    <property type="entry name" value="RVT_2"/>
    <property type="match status" value="1"/>
</dbReference>
<evidence type="ECO:0000313" key="25">
    <source>
        <dbReference type="EMBL" id="GEM12812.1"/>
    </source>
</evidence>
<evidence type="ECO:0000256" key="2">
    <source>
        <dbReference type="ARBA" id="ARBA00022578"/>
    </source>
</evidence>
<dbReference type="GO" id="GO:0006508">
    <property type="term" value="P:proteolysis"/>
    <property type="evidence" value="ECO:0007669"/>
    <property type="project" value="UniProtKB-KW"/>
</dbReference>
<evidence type="ECO:0000256" key="16">
    <source>
        <dbReference type="ARBA" id="ARBA00022918"/>
    </source>
</evidence>
<evidence type="ECO:0000256" key="20">
    <source>
        <dbReference type="ARBA" id="ARBA00023268"/>
    </source>
</evidence>
<evidence type="ECO:0000256" key="10">
    <source>
        <dbReference type="ARBA" id="ARBA00022759"/>
    </source>
</evidence>
<dbReference type="PROSITE" id="PS50994">
    <property type="entry name" value="INTEGRASE"/>
    <property type="match status" value="2"/>
</dbReference>
<feature type="domain" description="Integrase catalytic" evidence="24">
    <location>
        <begin position="194"/>
        <end position="359"/>
    </location>
</feature>
<evidence type="ECO:0000256" key="21">
    <source>
        <dbReference type="ARBA" id="ARBA00048173"/>
    </source>
</evidence>
<keyword evidence="18" id="KW-0917">Virion maturation</keyword>
<keyword evidence="4" id="KW-0645">Protease</keyword>
<dbReference type="InterPro" id="IPR001584">
    <property type="entry name" value="Integrase_cat-core"/>
</dbReference>
<keyword evidence="13" id="KW-0460">Magnesium</keyword>
<dbReference type="GO" id="GO:0004190">
    <property type="term" value="F:aspartic-type endopeptidase activity"/>
    <property type="evidence" value="ECO:0007669"/>
    <property type="project" value="UniProtKB-KW"/>
</dbReference>
<dbReference type="SUPFAM" id="SSF53098">
    <property type="entry name" value="Ribonuclease H-like"/>
    <property type="match status" value="2"/>
</dbReference>
<keyword evidence="14" id="KW-0694">RNA-binding</keyword>
<evidence type="ECO:0000256" key="15">
    <source>
        <dbReference type="ARBA" id="ARBA00022908"/>
    </source>
</evidence>
<dbReference type="PANTHER" id="PTHR42648">
    <property type="entry name" value="TRANSPOSASE, PUTATIVE-RELATED"/>
    <property type="match status" value="1"/>
</dbReference>
<keyword evidence="6" id="KW-0540">Nuclease</keyword>
<organism evidence="25 26">
    <name type="scientific">Rhodotorula toruloides</name>
    <name type="common">Yeast</name>
    <name type="synonym">Rhodosporidium toruloides</name>
    <dbReference type="NCBI Taxonomy" id="5286"/>
    <lineage>
        <taxon>Eukaryota</taxon>
        <taxon>Fungi</taxon>
        <taxon>Dikarya</taxon>
        <taxon>Basidiomycota</taxon>
        <taxon>Pucciniomycotina</taxon>
        <taxon>Microbotryomycetes</taxon>
        <taxon>Sporidiobolales</taxon>
        <taxon>Sporidiobolaceae</taxon>
        <taxon>Rhodotorula</taxon>
    </lineage>
</organism>
<comment type="function">
    <text evidence="1">The aspartyl protease (PR) mediates the proteolytic cleavages of the Gag and Gag-Pol polyproteins after assembly of the VLP.</text>
</comment>
<dbReference type="EMBL" id="BJWK01000027">
    <property type="protein sequence ID" value="GEM12812.1"/>
    <property type="molecule type" value="Genomic_DNA"/>
</dbReference>
<evidence type="ECO:0000256" key="1">
    <source>
        <dbReference type="ARBA" id="ARBA00002180"/>
    </source>
</evidence>
<comment type="catalytic activity">
    <reaction evidence="21">
        <text>DNA(n) + a 2'-deoxyribonucleoside 5'-triphosphate = DNA(n+1) + diphosphate</text>
        <dbReference type="Rhea" id="RHEA:22508"/>
        <dbReference type="Rhea" id="RHEA-COMP:17339"/>
        <dbReference type="Rhea" id="RHEA-COMP:17340"/>
        <dbReference type="ChEBI" id="CHEBI:33019"/>
        <dbReference type="ChEBI" id="CHEBI:61560"/>
        <dbReference type="ChEBI" id="CHEBI:173112"/>
        <dbReference type="EC" id="2.7.7.49"/>
    </reaction>
</comment>
<dbReference type="PANTHER" id="PTHR42648:SF11">
    <property type="entry name" value="TRANSPOSON TY4-P GAG-POL POLYPROTEIN"/>
    <property type="match status" value="1"/>
</dbReference>
<evidence type="ECO:0000256" key="7">
    <source>
        <dbReference type="ARBA" id="ARBA00022723"/>
    </source>
</evidence>
<dbReference type="Pfam" id="PF22936">
    <property type="entry name" value="Pol_BBD"/>
    <property type="match status" value="1"/>
</dbReference>
<keyword evidence="16" id="KW-0695">RNA-directed DNA polymerase</keyword>
<keyword evidence="12" id="KW-0067">ATP-binding</keyword>
<evidence type="ECO:0000256" key="9">
    <source>
        <dbReference type="ARBA" id="ARBA00022750"/>
    </source>
</evidence>
<evidence type="ECO:0000256" key="5">
    <source>
        <dbReference type="ARBA" id="ARBA00022695"/>
    </source>
</evidence>
<keyword evidence="20" id="KW-0511">Multifunctional enzyme</keyword>
<dbReference type="GO" id="GO:0005634">
    <property type="term" value="C:nucleus"/>
    <property type="evidence" value="ECO:0007669"/>
    <property type="project" value="UniProtKB-ARBA"/>
</dbReference>
<feature type="domain" description="Integrase catalytic" evidence="24">
    <location>
        <begin position="787"/>
        <end position="952"/>
    </location>
</feature>
<dbReference type="InterPro" id="IPR039537">
    <property type="entry name" value="Retrotran_Ty1/copia-like"/>
</dbReference>
<dbReference type="Proteomes" id="UP000321518">
    <property type="component" value="Unassembled WGS sequence"/>
</dbReference>
<evidence type="ECO:0000256" key="19">
    <source>
        <dbReference type="ARBA" id="ARBA00023172"/>
    </source>
</evidence>
<name>A0A511KR17_RHOTO</name>
<dbReference type="InterPro" id="IPR013103">
    <property type="entry name" value="RVT_2"/>
</dbReference>
<accession>A0A511KR17</accession>
<evidence type="ECO:0000256" key="22">
    <source>
        <dbReference type="ARBA" id="ARBA00049244"/>
    </source>
</evidence>
<evidence type="ECO:0000256" key="8">
    <source>
        <dbReference type="ARBA" id="ARBA00022741"/>
    </source>
</evidence>
<dbReference type="GO" id="GO:0032196">
    <property type="term" value="P:transposition"/>
    <property type="evidence" value="ECO:0007669"/>
    <property type="project" value="UniProtKB-KW"/>
</dbReference>
<keyword evidence="7" id="KW-0479">Metal-binding</keyword>
<evidence type="ECO:0000259" key="24">
    <source>
        <dbReference type="PROSITE" id="PS50994"/>
    </source>
</evidence>
<dbReference type="GO" id="GO:0046872">
    <property type="term" value="F:metal ion binding"/>
    <property type="evidence" value="ECO:0007669"/>
    <property type="project" value="UniProtKB-KW"/>
</dbReference>
<keyword evidence="17" id="KW-0808">Transferase</keyword>
<evidence type="ECO:0000256" key="11">
    <source>
        <dbReference type="ARBA" id="ARBA00022801"/>
    </source>
</evidence>
<evidence type="ECO:0000256" key="3">
    <source>
        <dbReference type="ARBA" id="ARBA00022612"/>
    </source>
</evidence>
<sequence>MDKIFSHFFGPFVGEEWSGVRRVGLSGKYGLKVTGVVTLSVKLAGGRVVKINRALLVPGITVNLVSTSQLYNLHGVTTTFGKDAILSRNGQVIATGSRLTSNLYRLNGALVDPSAAEGAYALLASGSATIELTTWHCRFAHLSLRSIDALARSKHVTGLKVDGSGRSKTSGSHVCNVCHVARSSRLPFPRSDSITSTPLELVHSDVLSINVPSLGGRRYVVTFVDDHTRMLWVEPLARKSDVFEAFVRFKAKVENESGRRIQRFRSDNGGEYMSRTFDDMLAEHGIIRESPPPYSPQSNGVAERVNRSIVEGIVSLLAQAGAPKTLWAEALQAFVFVKNRSPHAALSGNVPLAVWRNRPARVDMLRTWGCRAWHTVTNGRSKLDDRAIPLIFVGYDGDTAALAQVPLHGNAQGALRLLTRFWSLSLPTASPEAFDTFAKDYKATLAALKTAKTLLAVANQSTLPRPDAMLEVVRNENLRTAPSTTGVALLAARGNDLPPPSACPACKGMHWLRECDPKKRDEYRAKQSKQRKERAAARLATSTPPALPSSPAPTGPTAALAELLETDGVEAWISGLAPCPPAPSREIMLDSGATHSMCGNPRLFTSLRPCTPSPVGGLSGKNGLKVTGVVSLSVKLAGGRVVKINRALLVPGITVNLVSTSQLYDLHGVTTTFGKDAILSRNGQVIATGSRLTSNLYRLNGALVDPSAAEGAYALLASGSATIELTTWHCRFAHLSLRSIDALARSKHVTGLKVDGSGRSKTSGSHVCNVCHVARSSRLPFPRSDSITSTPLELVHSDVLSINVPSLGGRRYVVTFVDDHTRMLWVEPLARKSDVFEAFVRFKAKVENESGRRIQRFRSDNGGEYMSRTFDDMLAEHGIIRESPPPYSPQSNGVAERVNRSIVEGIVSLLAQAGAPKTLWAEALQAFVFVKNRSPHAALSGNVPLAVWRNRPARVDMLRTWGCRAWHTVTNGRSKLDDRAIPLIFVGRSAPGTRAIEPADIVVTAARDNPPLGVPPAPVTPAAPPAVTPRVPARHGLEHVTPVTPAPPRPNFARASAPTPSTPDSPGPLDFLSDLFAEEFSSLWDEFKVFHTVEWSDVPPDAKILGCRFVYRRKKDEHGRVTGHKVRLVAQGFSQRPGVDFRDTFAPVAKFTSIRVLLALAARQKMIIYQADVDKAYLHGSLDEELYMRIPEGIDSGEYSGKVLKLDRALYGLKQAGRVWNHRIDRTLRRLGYRRTVSDACIYSRRAGGVHHYIALYVDDLLFVSPSLDEITRVKAGLKEEYGIKDLGAAKFILGIQIHQRSDGSLFLSQRAYLEDVLLRLDPNGCRTAPTPMVPNQQLVPAPDDHVPTPDFRRRYLQAVGSLMYAMLGTRVDLAHVVGVLGRHAARADNTHWAAVLRALQYIRGTLDYGLEYTPDWSPLRGFEAYSDSDWGACPTTSRSTMGYVFLLANGAVSWSSKLQPRNTRVTASSTEAEYLVLSHACKETVYLTQLLGELGFPAEGAAVLYGDNQGANALSKDPQFHNRTRHLRLTEHFVREQVQDGSICVEYIPTARMLADAMTKSLPAPLFESHRDAFGVHPLRARGGVAAKRQS</sequence>
<dbReference type="GO" id="GO:0004519">
    <property type="term" value="F:endonuclease activity"/>
    <property type="evidence" value="ECO:0007669"/>
    <property type="project" value="UniProtKB-KW"/>
</dbReference>
<dbReference type="OrthoDB" id="2796844at2759"/>
<dbReference type="GO" id="GO:0003723">
    <property type="term" value="F:RNA binding"/>
    <property type="evidence" value="ECO:0007669"/>
    <property type="project" value="UniProtKB-KW"/>
</dbReference>
<evidence type="ECO:0000256" key="14">
    <source>
        <dbReference type="ARBA" id="ARBA00022884"/>
    </source>
</evidence>
<dbReference type="InterPro" id="IPR054722">
    <property type="entry name" value="PolX-like_BBD"/>
</dbReference>